<feature type="non-terminal residue" evidence="1">
    <location>
        <position position="53"/>
    </location>
</feature>
<dbReference type="InterPro" id="IPR036179">
    <property type="entry name" value="Ig-like_dom_sf"/>
</dbReference>
<dbReference type="VEuPathDB" id="VectorBase:LDEU013552"/>
<dbReference type="Proteomes" id="UP000288716">
    <property type="component" value="Unassembled WGS sequence"/>
</dbReference>
<protein>
    <submittedName>
        <fullName evidence="1">Beat protein-like protein</fullName>
    </submittedName>
</protein>
<dbReference type="EMBL" id="NCKV01038892">
    <property type="protein sequence ID" value="RWS18488.1"/>
    <property type="molecule type" value="Genomic_DNA"/>
</dbReference>
<dbReference type="PANTHER" id="PTHR21261">
    <property type="entry name" value="BEAT PROTEIN"/>
    <property type="match status" value="1"/>
</dbReference>
<dbReference type="Gene3D" id="2.60.40.10">
    <property type="entry name" value="Immunoglobulins"/>
    <property type="match status" value="1"/>
</dbReference>
<organism evidence="1 2">
    <name type="scientific">Leptotrombidium deliense</name>
    <dbReference type="NCBI Taxonomy" id="299467"/>
    <lineage>
        <taxon>Eukaryota</taxon>
        <taxon>Metazoa</taxon>
        <taxon>Ecdysozoa</taxon>
        <taxon>Arthropoda</taxon>
        <taxon>Chelicerata</taxon>
        <taxon>Arachnida</taxon>
        <taxon>Acari</taxon>
        <taxon>Acariformes</taxon>
        <taxon>Trombidiformes</taxon>
        <taxon>Prostigmata</taxon>
        <taxon>Anystina</taxon>
        <taxon>Parasitengona</taxon>
        <taxon>Trombiculoidea</taxon>
        <taxon>Trombiculidae</taxon>
        <taxon>Leptotrombidium</taxon>
    </lineage>
</organism>
<dbReference type="STRING" id="299467.A0A443RTF3"/>
<proteinExistence type="predicted"/>
<dbReference type="InterPro" id="IPR013783">
    <property type="entry name" value="Ig-like_fold"/>
</dbReference>
<evidence type="ECO:0000313" key="2">
    <source>
        <dbReference type="Proteomes" id="UP000288716"/>
    </source>
</evidence>
<reference evidence="1 2" key="1">
    <citation type="journal article" date="2018" name="Gigascience">
        <title>Genomes of trombidid mites reveal novel predicted allergens and laterally-transferred genes associated with secondary metabolism.</title>
        <authorList>
            <person name="Dong X."/>
            <person name="Chaisiri K."/>
            <person name="Xia D."/>
            <person name="Armstrong S.D."/>
            <person name="Fang Y."/>
            <person name="Donnelly M.J."/>
            <person name="Kadowaki T."/>
            <person name="McGarry J.W."/>
            <person name="Darby A.C."/>
            <person name="Makepeace B.L."/>
        </authorList>
    </citation>
    <scope>NUCLEOTIDE SEQUENCE [LARGE SCALE GENOMIC DNA]</scope>
    <source>
        <strain evidence="1">UoL-UT</strain>
    </source>
</reference>
<name>A0A443RTF3_9ACAR</name>
<sequence length="53" mass="6386">MGSSVWLNCSYDLETDQLYSIKWYRNDQEFYRYLPNDYPPAQVFTTKGLRVNV</sequence>
<comment type="caution">
    <text evidence="1">The sequence shown here is derived from an EMBL/GenBank/DDBJ whole genome shotgun (WGS) entry which is preliminary data.</text>
</comment>
<accession>A0A443RTF3</accession>
<keyword evidence="2" id="KW-1185">Reference proteome</keyword>
<evidence type="ECO:0000313" key="1">
    <source>
        <dbReference type="EMBL" id="RWS18488.1"/>
    </source>
</evidence>
<dbReference type="PANTHER" id="PTHR21261:SF15">
    <property type="entry name" value="BEATEN PATH IIIA, ISOFORM D-RELATED"/>
    <property type="match status" value="1"/>
</dbReference>
<dbReference type="OrthoDB" id="6343941at2759"/>
<dbReference type="AlphaFoldDB" id="A0A443RTF3"/>
<gene>
    <name evidence="1" type="ORF">B4U80_03418</name>
</gene>
<dbReference type="SUPFAM" id="SSF48726">
    <property type="entry name" value="Immunoglobulin"/>
    <property type="match status" value="1"/>
</dbReference>